<evidence type="ECO:0000313" key="2">
    <source>
        <dbReference type="Proteomes" id="UP000829291"/>
    </source>
</evidence>
<dbReference type="Proteomes" id="UP000829291">
    <property type="component" value="Chromosome 4"/>
</dbReference>
<feature type="signal peptide" evidence="1">
    <location>
        <begin position="1"/>
        <end position="16"/>
    </location>
</feature>
<accession>A0ABM3G3P9</accession>
<name>A0ABM3G3P9_NEOLC</name>
<sequence length="276" mass="31234">MKVVAVLLLIAATASAIEWTDLRVKWKLWLLDPFHSSSYYQMPRTKADAISNDWVEVSGLSSLDVTGYCLDGDGRVCLYYDSYGNIAAIHAGMLVSDVADMQSIYNMSVFNQYEIKTIFEEEYWTSTLLFISPDDIAAGGRDETNDLTGTEGIWFVTTDGYITIPRNVSDWDSAWTKENCIPEMGTHYYYAMNTSTECTAFQPWFLLEQDGELSGVGLQGFGSTTYKSRNWYEEVPAAAIRPTIPTTSDCVVEWAAEYGVISMHIYFTSKPWEYWC</sequence>
<keyword evidence="2" id="KW-1185">Reference proteome</keyword>
<reference evidence="3" key="1">
    <citation type="submission" date="2025-08" db="UniProtKB">
        <authorList>
            <consortium name="RefSeq"/>
        </authorList>
    </citation>
    <scope>IDENTIFICATION</scope>
    <source>
        <tissue evidence="3">Thorax and Abdomen</tissue>
    </source>
</reference>
<organism evidence="2 3">
    <name type="scientific">Neodiprion lecontei</name>
    <name type="common">Redheaded pine sawfly</name>
    <dbReference type="NCBI Taxonomy" id="441921"/>
    <lineage>
        <taxon>Eukaryota</taxon>
        <taxon>Metazoa</taxon>
        <taxon>Ecdysozoa</taxon>
        <taxon>Arthropoda</taxon>
        <taxon>Hexapoda</taxon>
        <taxon>Insecta</taxon>
        <taxon>Pterygota</taxon>
        <taxon>Neoptera</taxon>
        <taxon>Endopterygota</taxon>
        <taxon>Hymenoptera</taxon>
        <taxon>Tenthredinoidea</taxon>
        <taxon>Diprionidae</taxon>
        <taxon>Diprioninae</taxon>
        <taxon>Neodiprion</taxon>
    </lineage>
</organism>
<keyword evidence="1" id="KW-0732">Signal</keyword>
<protein>
    <submittedName>
        <fullName evidence="3">Uncharacterized protein LOC107219930</fullName>
    </submittedName>
</protein>
<evidence type="ECO:0000256" key="1">
    <source>
        <dbReference type="SAM" id="SignalP"/>
    </source>
</evidence>
<gene>
    <name evidence="3" type="primary">LOC107219930</name>
</gene>
<evidence type="ECO:0000313" key="3">
    <source>
        <dbReference type="RefSeq" id="XP_046594897.1"/>
    </source>
</evidence>
<dbReference type="GeneID" id="107219930"/>
<feature type="chain" id="PRO_5045356723" evidence="1">
    <location>
        <begin position="17"/>
        <end position="276"/>
    </location>
</feature>
<proteinExistence type="predicted"/>
<dbReference type="RefSeq" id="XP_046594897.1">
    <property type="nucleotide sequence ID" value="XM_046738941.1"/>
</dbReference>